<dbReference type="Proteomes" id="UP001602245">
    <property type="component" value="Unassembled WGS sequence"/>
</dbReference>
<reference evidence="2 3" key="1">
    <citation type="submission" date="2024-10" db="EMBL/GenBank/DDBJ databases">
        <title>The Natural Products Discovery Center: Release of the First 8490 Sequenced Strains for Exploring Actinobacteria Biosynthetic Diversity.</title>
        <authorList>
            <person name="Kalkreuter E."/>
            <person name="Kautsar S.A."/>
            <person name="Yang D."/>
            <person name="Bader C.D."/>
            <person name="Teijaro C.N."/>
            <person name="Fluegel L."/>
            <person name="Davis C.M."/>
            <person name="Simpson J.R."/>
            <person name="Lauterbach L."/>
            <person name="Steele A.D."/>
            <person name="Gui C."/>
            <person name="Meng S."/>
            <person name="Li G."/>
            <person name="Viehrig K."/>
            <person name="Ye F."/>
            <person name="Su P."/>
            <person name="Kiefer A.F."/>
            <person name="Nichols A."/>
            <person name="Cepeda A.J."/>
            <person name="Yan W."/>
            <person name="Fan B."/>
            <person name="Jiang Y."/>
            <person name="Adhikari A."/>
            <person name="Zheng C.-J."/>
            <person name="Schuster L."/>
            <person name="Cowan T.M."/>
            <person name="Smanski M.J."/>
            <person name="Chevrette M.G."/>
            <person name="De Carvalho L.P.S."/>
            <person name="Shen B."/>
        </authorList>
    </citation>
    <scope>NUCLEOTIDE SEQUENCE [LARGE SCALE GENOMIC DNA]</scope>
    <source>
        <strain evidence="2 3">NPDC000087</strain>
    </source>
</reference>
<comment type="caution">
    <text evidence="2">The sequence shown here is derived from an EMBL/GenBank/DDBJ whole genome shotgun (WGS) entry which is preliminary data.</text>
</comment>
<dbReference type="InterPro" id="IPR001466">
    <property type="entry name" value="Beta-lactam-related"/>
</dbReference>
<name>A0ABW6W7D8_9ACTN</name>
<accession>A0ABW6W7D8</accession>
<evidence type="ECO:0000313" key="3">
    <source>
        <dbReference type="Proteomes" id="UP001602245"/>
    </source>
</evidence>
<evidence type="ECO:0000313" key="2">
    <source>
        <dbReference type="EMBL" id="MFF5288445.1"/>
    </source>
</evidence>
<dbReference type="RefSeq" id="WP_020511220.1">
    <property type="nucleotide sequence ID" value="NZ_JBIAZU010000001.1"/>
</dbReference>
<organism evidence="2 3">
    <name type="scientific">Paractinoplanes globisporus</name>
    <dbReference type="NCBI Taxonomy" id="113565"/>
    <lineage>
        <taxon>Bacteria</taxon>
        <taxon>Bacillati</taxon>
        <taxon>Actinomycetota</taxon>
        <taxon>Actinomycetes</taxon>
        <taxon>Micromonosporales</taxon>
        <taxon>Micromonosporaceae</taxon>
        <taxon>Paractinoplanes</taxon>
    </lineage>
</organism>
<proteinExistence type="predicted"/>
<dbReference type="SUPFAM" id="SSF56601">
    <property type="entry name" value="beta-lactamase/transpeptidase-like"/>
    <property type="match status" value="1"/>
</dbReference>
<keyword evidence="3" id="KW-1185">Reference proteome</keyword>
<dbReference type="InterPro" id="IPR012338">
    <property type="entry name" value="Beta-lactam/transpept-like"/>
</dbReference>
<dbReference type="Pfam" id="PF00144">
    <property type="entry name" value="Beta-lactamase"/>
    <property type="match status" value="1"/>
</dbReference>
<dbReference type="InterPro" id="IPR052907">
    <property type="entry name" value="Beta-lactamase/esterase"/>
</dbReference>
<evidence type="ECO:0000259" key="1">
    <source>
        <dbReference type="Pfam" id="PF00144"/>
    </source>
</evidence>
<dbReference type="PANTHER" id="PTHR43319:SF3">
    <property type="entry name" value="BETA-LACTAMASE-RELATED DOMAIN-CONTAINING PROTEIN"/>
    <property type="match status" value="1"/>
</dbReference>
<keyword evidence="2" id="KW-0378">Hydrolase</keyword>
<dbReference type="GO" id="GO:0016787">
    <property type="term" value="F:hydrolase activity"/>
    <property type="evidence" value="ECO:0007669"/>
    <property type="project" value="UniProtKB-KW"/>
</dbReference>
<sequence>MLQKLVQEAIDEQVSSGREKAVQVAVYRDGELIVDAVAGPADSSSLFYTWSMGKAMTATIVHRLVERGVFDYSTTIASVWPAFGAADKSGVTLRHVLQHTAGVPGVGTSTTISDICHWDVICERIAESALWWEPGTQVGYHAYTFGYILGEFCRRAAGKPLGDLLRDEIGTPLGVAEDLWFGMPEAPRSRLVPLVDSPPPPGMSFELPPDSPMARASSAELWPAAALGNRPDVLGADIPAGGKMTARAMARLYAALIGPVDGVRLLSPGTVEAIGADTYEGIDQVFGNPARFGLGFALGRLGGGEGDTSFGWGGMGGSFGYADPATGTAVAYCKNLQTDFANATEIVELVNR</sequence>
<dbReference type="Gene3D" id="3.40.710.10">
    <property type="entry name" value="DD-peptidase/beta-lactamase superfamily"/>
    <property type="match status" value="1"/>
</dbReference>
<dbReference type="EMBL" id="JBIAZU010000001">
    <property type="protein sequence ID" value="MFF5288445.1"/>
    <property type="molecule type" value="Genomic_DNA"/>
</dbReference>
<dbReference type="EC" id="3.-.-.-" evidence="2"/>
<gene>
    <name evidence="2" type="ORF">ACFY35_03345</name>
</gene>
<protein>
    <submittedName>
        <fullName evidence="2">Serine hydrolase domain-containing protein</fullName>
        <ecNumber evidence="2">3.-.-.-</ecNumber>
    </submittedName>
</protein>
<feature type="domain" description="Beta-lactamase-related" evidence="1">
    <location>
        <begin position="7"/>
        <end position="339"/>
    </location>
</feature>
<dbReference type="PANTHER" id="PTHR43319">
    <property type="entry name" value="BETA-LACTAMASE-RELATED"/>
    <property type="match status" value="1"/>
</dbReference>